<feature type="compositionally biased region" description="Polar residues" evidence="1">
    <location>
        <begin position="49"/>
        <end position="75"/>
    </location>
</feature>
<feature type="region of interest" description="Disordered" evidence="1">
    <location>
        <begin position="33"/>
        <end position="138"/>
    </location>
</feature>
<dbReference type="AlphaFoldDB" id="A0A0R3VUA4"/>
<feature type="compositionally biased region" description="Polar residues" evidence="1">
    <location>
        <begin position="91"/>
        <end position="110"/>
    </location>
</feature>
<reference evidence="2 3" key="2">
    <citation type="submission" date="2018-11" db="EMBL/GenBank/DDBJ databases">
        <authorList>
            <consortium name="Pathogen Informatics"/>
        </authorList>
    </citation>
    <scope>NUCLEOTIDE SEQUENCE [LARGE SCALE GENOMIC DNA]</scope>
</reference>
<organism evidence="4">
    <name type="scientific">Taenia asiatica</name>
    <name type="common">Asian tapeworm</name>
    <dbReference type="NCBI Taxonomy" id="60517"/>
    <lineage>
        <taxon>Eukaryota</taxon>
        <taxon>Metazoa</taxon>
        <taxon>Spiralia</taxon>
        <taxon>Lophotrochozoa</taxon>
        <taxon>Platyhelminthes</taxon>
        <taxon>Cestoda</taxon>
        <taxon>Eucestoda</taxon>
        <taxon>Cyclophyllidea</taxon>
        <taxon>Taeniidae</taxon>
        <taxon>Taenia</taxon>
    </lineage>
</organism>
<evidence type="ECO:0000313" key="4">
    <source>
        <dbReference type="WBParaSite" id="TASK_0000088401-mRNA-1"/>
    </source>
</evidence>
<dbReference type="OrthoDB" id="6258370at2759"/>
<sequence>MGSKISKLPSNQRSWNLRRLKRKDVDLQCLALGNTIHSPPKGDFEETKTSTVTPVQTPEMKTSPTSICSKTSSVELSFPSSPTTSTVPTLYSGTDFNNAEPTVDSDSAVESRSHKNKLPRKTSTPTSGKKASQVSWSPPKMVSTAAALPSDVLGIEENKRGRFECHFWVPETALSVFTDKNDRRLKSIARSSGCSIELTDDFRLDPFGIPKRKVLIRSVTTYGMAKCRNLIEARFPNFTVKRAPVTTEVAS</sequence>
<proteinExistence type="predicted"/>
<accession>A0A0R3VUA4</accession>
<reference evidence="4" key="1">
    <citation type="submission" date="2017-02" db="UniProtKB">
        <authorList>
            <consortium name="WormBaseParasite"/>
        </authorList>
    </citation>
    <scope>IDENTIFICATION</scope>
</reference>
<dbReference type="Proteomes" id="UP000282613">
    <property type="component" value="Unassembled WGS sequence"/>
</dbReference>
<evidence type="ECO:0000313" key="2">
    <source>
        <dbReference type="EMBL" id="VDK22099.1"/>
    </source>
</evidence>
<dbReference type="EMBL" id="UYRS01000148">
    <property type="protein sequence ID" value="VDK22099.1"/>
    <property type="molecule type" value="Genomic_DNA"/>
</dbReference>
<protein>
    <submittedName>
        <fullName evidence="4">Flocculation protein FLO11-like</fullName>
    </submittedName>
</protein>
<feature type="compositionally biased region" description="Low complexity" evidence="1">
    <location>
        <begin position="77"/>
        <end position="89"/>
    </location>
</feature>
<evidence type="ECO:0000256" key="1">
    <source>
        <dbReference type="SAM" id="MobiDB-lite"/>
    </source>
</evidence>
<dbReference type="WBParaSite" id="TASK_0000088401-mRNA-1">
    <property type="protein sequence ID" value="TASK_0000088401-mRNA-1"/>
    <property type="gene ID" value="TASK_0000088401"/>
</dbReference>
<feature type="compositionally biased region" description="Polar residues" evidence="1">
    <location>
        <begin position="121"/>
        <end position="136"/>
    </location>
</feature>
<name>A0A0R3VUA4_TAEAS</name>
<keyword evidence="3" id="KW-1185">Reference proteome</keyword>
<gene>
    <name evidence="2" type="ORF">TASK_LOCUS885</name>
</gene>
<evidence type="ECO:0000313" key="3">
    <source>
        <dbReference type="Proteomes" id="UP000282613"/>
    </source>
</evidence>